<dbReference type="CDD" id="cd00093">
    <property type="entry name" value="HTH_XRE"/>
    <property type="match status" value="1"/>
</dbReference>
<dbReference type="RefSeq" id="WP_059266284.1">
    <property type="nucleotide sequence ID" value="NZ_KQ948370.1"/>
</dbReference>
<name>A0A101PUF0_STRCK</name>
<accession>A0A101PUF0</accession>
<dbReference type="PROSITE" id="PS50943">
    <property type="entry name" value="HTH_CROC1"/>
    <property type="match status" value="1"/>
</dbReference>
<protein>
    <submittedName>
        <fullName evidence="2">XRE family transcriptional regulator</fullName>
    </submittedName>
</protein>
<evidence type="ECO:0000259" key="1">
    <source>
        <dbReference type="PROSITE" id="PS50943"/>
    </source>
</evidence>
<evidence type="ECO:0000313" key="2">
    <source>
        <dbReference type="EMBL" id="KUN17583.1"/>
    </source>
</evidence>
<dbReference type="Gene3D" id="1.10.260.40">
    <property type="entry name" value="lambda repressor-like DNA-binding domains"/>
    <property type="match status" value="1"/>
</dbReference>
<dbReference type="Pfam" id="PF13560">
    <property type="entry name" value="HTH_31"/>
    <property type="match status" value="1"/>
</dbReference>
<dbReference type="InterPro" id="IPR043917">
    <property type="entry name" value="DUF5753"/>
</dbReference>
<dbReference type="Pfam" id="PF19054">
    <property type="entry name" value="DUF5753"/>
    <property type="match status" value="1"/>
</dbReference>
<keyword evidence="3" id="KW-1185">Reference proteome</keyword>
<dbReference type="AlphaFoldDB" id="A0A101PUF0"/>
<dbReference type="SUPFAM" id="SSF47413">
    <property type="entry name" value="lambda repressor-like DNA-binding domains"/>
    <property type="match status" value="1"/>
</dbReference>
<sequence>MSEPKSAPTVLAIVLGRRLAALREAAGFTAVQAAKQLRIAQTTVTRMEKAETSLKYATVKTLLDIYGVAHAEIEEFLALLDQARTPGWWQSFRDVLPDWFGVHVSLETAATDIRGYEPGVIPGLLQTPNYARAVMERGLPLMSPDVLERSVDLRIRRQEILTREEPTPPQLWVVTDETSLRRPVGSAAVMREQIEHLLDVAELPNVTLQVCPFEAGLHPGAFGPFTIFRFEIPELPDIVCTDSLSRAGYSEDREEVALFREALGQMSVYASSKHETKKFLGDICKELYL</sequence>
<dbReference type="GO" id="GO:0003677">
    <property type="term" value="F:DNA binding"/>
    <property type="evidence" value="ECO:0007669"/>
    <property type="project" value="InterPro"/>
</dbReference>
<dbReference type="InterPro" id="IPR010982">
    <property type="entry name" value="Lambda_DNA-bd_dom_sf"/>
</dbReference>
<comment type="caution">
    <text evidence="2">The sequence shown here is derived from an EMBL/GenBank/DDBJ whole genome shotgun (WGS) entry which is preliminary data.</text>
</comment>
<evidence type="ECO:0000313" key="3">
    <source>
        <dbReference type="Proteomes" id="UP000053398"/>
    </source>
</evidence>
<dbReference type="Proteomes" id="UP000053398">
    <property type="component" value="Unassembled WGS sequence"/>
</dbReference>
<dbReference type="InterPro" id="IPR001387">
    <property type="entry name" value="Cro/C1-type_HTH"/>
</dbReference>
<gene>
    <name evidence="2" type="ORF">AQJ11_37610</name>
</gene>
<dbReference type="EMBL" id="LMWP01000048">
    <property type="protein sequence ID" value="KUN17583.1"/>
    <property type="molecule type" value="Genomic_DNA"/>
</dbReference>
<reference evidence="2 3" key="1">
    <citation type="submission" date="2015-10" db="EMBL/GenBank/DDBJ databases">
        <title>Draft genome sequence of Streptomyces corchorusii DSM 40340, type strain for the species Streptomyces corchorusii.</title>
        <authorList>
            <person name="Ruckert C."/>
            <person name="Winkler A."/>
            <person name="Kalinowski J."/>
            <person name="Kampfer P."/>
            <person name="Glaeser S."/>
        </authorList>
    </citation>
    <scope>NUCLEOTIDE SEQUENCE [LARGE SCALE GENOMIC DNA]</scope>
    <source>
        <strain evidence="2 3">DSM 40340</strain>
    </source>
</reference>
<dbReference type="SMART" id="SM00530">
    <property type="entry name" value="HTH_XRE"/>
    <property type="match status" value="1"/>
</dbReference>
<feature type="domain" description="HTH cro/C1-type" evidence="1">
    <location>
        <begin position="19"/>
        <end position="73"/>
    </location>
</feature>
<proteinExistence type="predicted"/>
<organism evidence="2 3">
    <name type="scientific">Streptomyces corchorusii</name>
    <name type="common">Streptomyces chibaensis</name>
    <dbReference type="NCBI Taxonomy" id="1903"/>
    <lineage>
        <taxon>Bacteria</taxon>
        <taxon>Bacillati</taxon>
        <taxon>Actinomycetota</taxon>
        <taxon>Actinomycetes</taxon>
        <taxon>Kitasatosporales</taxon>
        <taxon>Streptomycetaceae</taxon>
        <taxon>Streptomyces</taxon>
    </lineage>
</organism>